<dbReference type="PANTHER" id="PTHR35391:SF5">
    <property type="entry name" value="DUF6590 DOMAIN-CONTAINING PROTEIN"/>
    <property type="match status" value="1"/>
</dbReference>
<reference evidence="3" key="2">
    <citation type="journal article" date="2023" name="IMA Fungus">
        <title>Comparative genomic study of the Penicillium genus elucidates a diverse pangenome and 15 lateral gene transfer events.</title>
        <authorList>
            <person name="Petersen C."/>
            <person name="Sorensen T."/>
            <person name="Nielsen M.R."/>
            <person name="Sondergaard T.E."/>
            <person name="Sorensen J.L."/>
            <person name="Fitzpatrick D.A."/>
            <person name="Frisvad J.C."/>
            <person name="Nielsen K.L."/>
        </authorList>
    </citation>
    <scope>NUCLEOTIDE SEQUENCE</scope>
    <source>
        <strain evidence="3">IBT 22155</strain>
    </source>
</reference>
<gene>
    <name evidence="3" type="ORF">N7515_005940</name>
</gene>
<feature type="compositionally biased region" description="Low complexity" evidence="1">
    <location>
        <begin position="138"/>
        <end position="160"/>
    </location>
</feature>
<dbReference type="EMBL" id="JAPQKL010000005">
    <property type="protein sequence ID" value="KAJ5129901.1"/>
    <property type="molecule type" value="Genomic_DNA"/>
</dbReference>
<evidence type="ECO:0000256" key="1">
    <source>
        <dbReference type="SAM" id="MobiDB-lite"/>
    </source>
</evidence>
<keyword evidence="4" id="KW-1185">Reference proteome</keyword>
<protein>
    <recommendedName>
        <fullName evidence="2">DUF6590 domain-containing protein</fullName>
    </recommendedName>
</protein>
<feature type="compositionally biased region" description="Basic and acidic residues" evidence="1">
    <location>
        <begin position="98"/>
        <end position="112"/>
    </location>
</feature>
<evidence type="ECO:0000313" key="4">
    <source>
        <dbReference type="Proteomes" id="UP001149079"/>
    </source>
</evidence>
<feature type="region of interest" description="Disordered" evidence="1">
    <location>
        <begin position="45"/>
        <end position="161"/>
    </location>
</feature>
<reference evidence="3" key="1">
    <citation type="submission" date="2022-11" db="EMBL/GenBank/DDBJ databases">
        <authorList>
            <person name="Petersen C."/>
        </authorList>
    </citation>
    <scope>NUCLEOTIDE SEQUENCE</scope>
    <source>
        <strain evidence="3">IBT 22155</strain>
    </source>
</reference>
<dbReference type="InterPro" id="IPR046497">
    <property type="entry name" value="DUF6590"/>
</dbReference>
<accession>A0A9W9GU12</accession>
<dbReference type="RefSeq" id="XP_056520280.1">
    <property type="nucleotide sequence ID" value="XM_056666684.1"/>
</dbReference>
<name>A0A9W9GU12_9EURO</name>
<dbReference type="AlphaFoldDB" id="A0A9W9GU12"/>
<dbReference type="GeneID" id="81405854"/>
<proteinExistence type="predicted"/>
<comment type="caution">
    <text evidence="3">The sequence shown here is derived from an EMBL/GenBank/DDBJ whole genome shotgun (WGS) entry which is preliminary data.</text>
</comment>
<dbReference type="OrthoDB" id="3559580at2759"/>
<evidence type="ECO:0000313" key="3">
    <source>
        <dbReference type="EMBL" id="KAJ5129901.1"/>
    </source>
</evidence>
<feature type="domain" description="DUF6590" evidence="2">
    <location>
        <begin position="233"/>
        <end position="384"/>
    </location>
</feature>
<feature type="compositionally biased region" description="Polar residues" evidence="1">
    <location>
        <begin position="45"/>
        <end position="62"/>
    </location>
</feature>
<dbReference type="Proteomes" id="UP001149079">
    <property type="component" value="Unassembled WGS sequence"/>
</dbReference>
<evidence type="ECO:0000259" key="2">
    <source>
        <dbReference type="Pfam" id="PF20233"/>
    </source>
</evidence>
<sequence length="393" mass="43604">MALTLQEFNLEYNRWIRSLNDSSGNLYYTWDQSGGSWTAATTVQGSSIPVRQSPSTPTSSKPNDAYGHRAPFPGVGRHASRPDAQRPGRQGHSTGYPKDQRESNSRLPDAGHQKLANVHRVDSGIYLQERTGRKAGRASVSEGSDTTSSSRSESSDASMSQISIESLADQPASAMVLAHKASSSSHRNDPIPGDLRQRYEMKVQKSSLEPSYVITGSGCNRETLDPRYTRQASKYFKVGKVFAMLWHENAGSNGTILSEKAQASPFTKGKFQEPIYSSIRRMIVVKEQRGCCWCVPVLTYGGQGVAKAGIDRNKHAIIHMRGDKPRVQRGEPRMVKEPLEVVPAKFDSKLDCMSRVNFGKIYTVEHNVKVFPVGKISEASRLRFLEYARSEFL</sequence>
<dbReference type="Pfam" id="PF20233">
    <property type="entry name" value="DUF6590"/>
    <property type="match status" value="1"/>
</dbReference>
<organism evidence="3 4">
    <name type="scientific">Penicillium bovifimosum</name>
    <dbReference type="NCBI Taxonomy" id="126998"/>
    <lineage>
        <taxon>Eukaryota</taxon>
        <taxon>Fungi</taxon>
        <taxon>Dikarya</taxon>
        <taxon>Ascomycota</taxon>
        <taxon>Pezizomycotina</taxon>
        <taxon>Eurotiomycetes</taxon>
        <taxon>Eurotiomycetidae</taxon>
        <taxon>Eurotiales</taxon>
        <taxon>Aspergillaceae</taxon>
        <taxon>Penicillium</taxon>
    </lineage>
</organism>
<dbReference type="PANTHER" id="PTHR35391">
    <property type="entry name" value="C2H2-TYPE DOMAIN-CONTAINING PROTEIN-RELATED"/>
    <property type="match status" value="1"/>
</dbReference>